<dbReference type="EMBL" id="FJUW01000027">
    <property type="protein sequence ID" value="CZT03164.1"/>
    <property type="molecule type" value="Genomic_DNA"/>
</dbReference>
<dbReference type="STRING" id="914237.A0A1E1KY49"/>
<dbReference type="InterPro" id="IPR000172">
    <property type="entry name" value="GMC_OxRdtase_N"/>
</dbReference>
<feature type="signal peptide" evidence="5">
    <location>
        <begin position="1"/>
        <end position="22"/>
    </location>
</feature>
<evidence type="ECO:0000256" key="5">
    <source>
        <dbReference type="SAM" id="SignalP"/>
    </source>
</evidence>
<keyword evidence="4" id="KW-0285">Flavoprotein</keyword>
<dbReference type="SUPFAM" id="SSF51905">
    <property type="entry name" value="FAD/NAD(P)-binding domain"/>
    <property type="match status" value="1"/>
</dbReference>
<accession>A0A1E1KY49</accession>
<dbReference type="Gene3D" id="3.50.50.60">
    <property type="entry name" value="FAD/NAD(P)-binding domain"/>
    <property type="match status" value="1"/>
</dbReference>
<feature type="chain" id="PRO_5009446606" evidence="5">
    <location>
        <begin position="23"/>
        <end position="594"/>
    </location>
</feature>
<evidence type="ECO:0000256" key="3">
    <source>
        <dbReference type="PIRSR" id="PIRSR000137-1"/>
    </source>
</evidence>
<dbReference type="GO" id="GO:0050660">
    <property type="term" value="F:flavin adenine dinucleotide binding"/>
    <property type="evidence" value="ECO:0007669"/>
    <property type="project" value="InterPro"/>
</dbReference>
<dbReference type="PANTHER" id="PTHR11552:SF138">
    <property type="entry name" value="DEHYDROGENASE PKFF-RELATED"/>
    <property type="match status" value="1"/>
</dbReference>
<feature type="domain" description="Glucose-methanol-choline oxidoreductase N-terminal" evidence="6">
    <location>
        <begin position="317"/>
        <end position="331"/>
    </location>
</feature>
<dbReference type="InParanoid" id="A0A1E1KY49"/>
<feature type="active site" description="Proton acceptor" evidence="3">
    <location>
        <position position="574"/>
    </location>
</feature>
<dbReference type="SUPFAM" id="SSF54373">
    <property type="entry name" value="FAD-linked reductases, C-terminal domain"/>
    <property type="match status" value="1"/>
</dbReference>
<dbReference type="Proteomes" id="UP000178129">
    <property type="component" value="Unassembled WGS sequence"/>
</dbReference>
<dbReference type="PROSITE" id="PS00624">
    <property type="entry name" value="GMC_OXRED_2"/>
    <property type="match status" value="1"/>
</dbReference>
<keyword evidence="5" id="KW-0732">Signal</keyword>
<dbReference type="InterPro" id="IPR012132">
    <property type="entry name" value="GMC_OxRdtase"/>
</dbReference>
<dbReference type="PIRSF" id="PIRSF000137">
    <property type="entry name" value="Alcohol_oxidase"/>
    <property type="match status" value="1"/>
</dbReference>
<feature type="binding site" evidence="4">
    <location>
        <begin position="575"/>
        <end position="576"/>
    </location>
    <ligand>
        <name>FAD</name>
        <dbReference type="ChEBI" id="CHEBI:57692"/>
    </ligand>
</feature>
<proteinExistence type="inferred from homology"/>
<dbReference type="PANTHER" id="PTHR11552">
    <property type="entry name" value="GLUCOSE-METHANOL-CHOLINE GMC OXIDOREDUCTASE"/>
    <property type="match status" value="1"/>
</dbReference>
<sequence>MVQLSAGILTCLAFLPAQLSSAFSYGTAYSNNFGVPGINATYDYVIVGGGTAGLALAYRLAENINFTVAVVEAGGFYEQENGNRTLVPGYYVPNIEGALTNWNFKTLPQPQLANDTVAYARGKTLGGSSALNAMLYQRGTNGSYKAWADAVGDPSYEFDQFLQYFQISANYTPPNMNTRASNSSVPSPAIEAFTSLGGPLHVSFPNTAAPFSCYGQQGFREIGIPDISDFSSGTLIGSQYCPLTVRPEDQTRSSSESSFLQAAFTRNELYPNLVVYIQTLGEYIVFDNNKTATGALVSSKGVSYMLNATKEVIVSAGAFQSPQLLMISGIGPEEELNMCDHVLFGVTYEIKLVTTSSLQDPVTAAHASEEYNKNKTGILTTNNADYLGWENIPLHYQANLSANARSDLAKFPADWPDLEYVVLNFNQDTKVPVDMNHGTLLPALITPLSRGNISLASASMKDAPIINVGWLTSQTDLEATIVGIKRAREWFATDALKQVIIGEELQPGKNVTTDAQIIEWARRNVQTVYHASCTCKMGKLSDPMAVTDSRARVIGVQNLRVVDASTFPLLIPGHPQSTIYALAEKIADHILKGT</sequence>
<dbReference type="Pfam" id="PF00732">
    <property type="entry name" value="GMC_oxred_N"/>
    <property type="match status" value="1"/>
</dbReference>
<dbReference type="GO" id="GO:0016614">
    <property type="term" value="F:oxidoreductase activity, acting on CH-OH group of donors"/>
    <property type="evidence" value="ECO:0007669"/>
    <property type="project" value="InterPro"/>
</dbReference>
<dbReference type="AlphaFoldDB" id="A0A1E1KY49"/>
<keyword evidence="8" id="KW-1185">Reference proteome</keyword>
<keyword evidence="4" id="KW-0274">FAD</keyword>
<dbReference type="Pfam" id="PF05199">
    <property type="entry name" value="GMC_oxred_C"/>
    <property type="match status" value="1"/>
</dbReference>
<dbReference type="Gene3D" id="3.30.560.10">
    <property type="entry name" value="Glucose Oxidase, domain 3"/>
    <property type="match status" value="1"/>
</dbReference>
<evidence type="ECO:0000259" key="6">
    <source>
        <dbReference type="PROSITE" id="PS00624"/>
    </source>
</evidence>
<organism evidence="7 8">
    <name type="scientific">Rhynchosporium graminicola</name>
    <dbReference type="NCBI Taxonomy" id="2792576"/>
    <lineage>
        <taxon>Eukaryota</taxon>
        <taxon>Fungi</taxon>
        <taxon>Dikarya</taxon>
        <taxon>Ascomycota</taxon>
        <taxon>Pezizomycotina</taxon>
        <taxon>Leotiomycetes</taxon>
        <taxon>Helotiales</taxon>
        <taxon>Ploettnerulaceae</taxon>
        <taxon>Rhynchosporium</taxon>
    </lineage>
</organism>
<keyword evidence="2" id="KW-0325">Glycoprotein</keyword>
<comment type="similarity">
    <text evidence="1">Belongs to the GMC oxidoreductase family.</text>
</comment>
<comment type="cofactor">
    <cofactor evidence="4">
        <name>FAD</name>
        <dbReference type="ChEBI" id="CHEBI:57692"/>
    </cofactor>
</comment>
<reference evidence="8" key="1">
    <citation type="submission" date="2016-03" db="EMBL/GenBank/DDBJ databases">
        <authorList>
            <person name="Ploux O."/>
        </authorList>
    </citation>
    <scope>NUCLEOTIDE SEQUENCE [LARGE SCALE GENOMIC DNA]</scope>
    <source>
        <strain evidence="8">UK7</strain>
    </source>
</reference>
<evidence type="ECO:0000256" key="4">
    <source>
        <dbReference type="PIRSR" id="PIRSR000137-2"/>
    </source>
</evidence>
<evidence type="ECO:0000313" key="7">
    <source>
        <dbReference type="EMBL" id="CZT03164.1"/>
    </source>
</evidence>
<dbReference type="InterPro" id="IPR007867">
    <property type="entry name" value="GMC_OxRtase_C"/>
</dbReference>
<dbReference type="GO" id="GO:0044550">
    <property type="term" value="P:secondary metabolite biosynthetic process"/>
    <property type="evidence" value="ECO:0007669"/>
    <property type="project" value="TreeGrafter"/>
</dbReference>
<name>A0A1E1KY49_9HELO</name>
<evidence type="ECO:0000256" key="1">
    <source>
        <dbReference type="ARBA" id="ARBA00010790"/>
    </source>
</evidence>
<evidence type="ECO:0000256" key="2">
    <source>
        <dbReference type="ARBA" id="ARBA00023180"/>
    </source>
</evidence>
<gene>
    <name evidence="7" type="ORF">RCO7_11333</name>
</gene>
<feature type="active site" description="Proton donor" evidence="3">
    <location>
        <position position="530"/>
    </location>
</feature>
<comment type="caution">
    <text evidence="7">The sequence shown here is derived from an EMBL/GenBank/DDBJ whole genome shotgun (WGS) entry which is preliminary data.</text>
</comment>
<dbReference type="InterPro" id="IPR036188">
    <property type="entry name" value="FAD/NAD-bd_sf"/>
</dbReference>
<protein>
    <submittedName>
        <fullName evidence="7">Related to choline dehydrogenase</fullName>
    </submittedName>
</protein>
<evidence type="ECO:0000313" key="8">
    <source>
        <dbReference type="Proteomes" id="UP000178129"/>
    </source>
</evidence>